<dbReference type="EMBL" id="CP003837">
    <property type="protein sequence ID" value="AGH45429.1"/>
    <property type="molecule type" value="Genomic_DNA"/>
</dbReference>
<protein>
    <submittedName>
        <fullName evidence="3">Uncharacterized protein</fullName>
    </submittedName>
</protein>
<dbReference type="Pfam" id="PF11999">
    <property type="entry name" value="Ice_binding"/>
    <property type="match status" value="1"/>
</dbReference>
<evidence type="ECO:0000313" key="4">
    <source>
        <dbReference type="Proteomes" id="UP000011864"/>
    </source>
</evidence>
<evidence type="ECO:0000256" key="2">
    <source>
        <dbReference type="ARBA" id="ARBA00022729"/>
    </source>
</evidence>
<dbReference type="InterPro" id="IPR021884">
    <property type="entry name" value="Ice-bd_prot"/>
</dbReference>
<sequence length="381" mass="37427">MNSKLSKLFLGSILLSISTGPAAILLLGPDLIGYSAVSGAALNISAEALVTNDVAAFAFIGTGAGSNTANLSSSTGAVSTGALGSAGNIYAGAAAGVGAGASSGDIYSYAAVTLAASGLAGNIYSAAAVTLGALSISQDVYAAAAITGDGANSKTAFISTASDISLYKDTFDVDAALEQIVSAQEVLSSLDSDFELDVGYGSAIFEAGVWEGTAVTVAANAIIQFDGKGEENPIWVFNLDAALVLGAGTKLEIVNAGAGASVIWNLGGALSLGAGTSFVGVAFVTGAVTGATSDVSCGNLFTNTTAAIGIGTMISTNCLGTDTWTGSVNGLAAGIDITNGVISNKSLAVVTDPVLVSEPSTGLMISSFALMFFAGRLKRQS</sequence>
<evidence type="ECO:0000313" key="3">
    <source>
        <dbReference type="EMBL" id="AGH45429.1"/>
    </source>
</evidence>
<keyword evidence="4" id="KW-1185">Reference proteome</keyword>
<dbReference type="PATRIC" id="fig|1129794.4.peg.3301"/>
<reference evidence="3 4" key="1">
    <citation type="journal article" date="2013" name="Genome Announc.">
        <title>Complete Genome Sequence of Glaciecola psychrophila Strain 170T.</title>
        <authorList>
            <person name="Yin J."/>
            <person name="Chen J."/>
            <person name="Liu G."/>
            <person name="Yu Y."/>
            <person name="Song L."/>
            <person name="Wang X."/>
            <person name="Qu X."/>
        </authorList>
    </citation>
    <scope>NUCLEOTIDE SEQUENCE [LARGE SCALE GENOMIC DNA]</scope>
    <source>
        <strain evidence="3 4">170</strain>
    </source>
</reference>
<dbReference type="STRING" id="1129794.C427_3320"/>
<dbReference type="OrthoDB" id="6145642at2"/>
<dbReference type="HOGENOM" id="CLU_725312_0_0_6"/>
<keyword evidence="2" id="KW-0732">Signal</keyword>
<accession>K7ABM2</accession>
<comment type="similarity">
    <text evidence="1">Belongs to the ice-binding protein family.</text>
</comment>
<gene>
    <name evidence="3" type="ORF">C427_3320</name>
</gene>
<dbReference type="KEGG" id="gps:C427_3320"/>
<dbReference type="Proteomes" id="UP000011864">
    <property type="component" value="Chromosome"/>
</dbReference>
<dbReference type="eggNOG" id="COG4726">
    <property type="taxonomic scope" value="Bacteria"/>
</dbReference>
<organism evidence="3 4">
    <name type="scientific">Paraglaciecola psychrophila 170</name>
    <dbReference type="NCBI Taxonomy" id="1129794"/>
    <lineage>
        <taxon>Bacteria</taxon>
        <taxon>Pseudomonadati</taxon>
        <taxon>Pseudomonadota</taxon>
        <taxon>Gammaproteobacteria</taxon>
        <taxon>Alteromonadales</taxon>
        <taxon>Alteromonadaceae</taxon>
        <taxon>Paraglaciecola</taxon>
    </lineage>
</organism>
<dbReference type="AlphaFoldDB" id="K7ABM2"/>
<evidence type="ECO:0000256" key="1">
    <source>
        <dbReference type="ARBA" id="ARBA00005445"/>
    </source>
</evidence>
<dbReference type="RefSeq" id="WP_007638704.1">
    <property type="nucleotide sequence ID" value="NC_020514.1"/>
</dbReference>
<proteinExistence type="inferred from homology"/>
<name>K7ABM2_9ALTE</name>